<sequence length="272" mass="31091">MAITSRNLFRFRTLLLFSSLLVVILVFLFRSEISDTLSLEILPLSRIQRYAQGYWHQQDCLDCKKEQGIDITVTYTDPAGHIKIYTVNSRELSSSWVWVNPANISHTPPTVGLQNVVLSRQHSSNGSQDTVATGSPDAAHPSGGQNPEAIQIDPIKLKRQYLRQKRKEQRTAELIQVSKEAELEMRQAAIERSKQFVNTARERYSIWRREFSNPNSDSTLKLMKDQVIMAKVYASMARSKKEFNLYDSLMKCIKESQLAIGDANSDNELPRR</sequence>
<feature type="region of interest" description="Disordered" evidence="1">
    <location>
        <begin position="122"/>
        <end position="149"/>
    </location>
</feature>
<organism evidence="2">
    <name type="scientific">Ananas comosus var. bracteatus</name>
    <name type="common">red pineapple</name>
    <dbReference type="NCBI Taxonomy" id="296719"/>
    <lineage>
        <taxon>Eukaryota</taxon>
        <taxon>Viridiplantae</taxon>
        <taxon>Streptophyta</taxon>
        <taxon>Embryophyta</taxon>
        <taxon>Tracheophyta</taxon>
        <taxon>Spermatophyta</taxon>
        <taxon>Magnoliopsida</taxon>
        <taxon>Liliopsida</taxon>
        <taxon>Poales</taxon>
        <taxon>Bromeliaceae</taxon>
        <taxon>Bromelioideae</taxon>
        <taxon>Ananas</taxon>
    </lineage>
</organism>
<name>A0A6V7NRN4_ANACO</name>
<gene>
    <name evidence="2" type="ORF">CB5_LOCUS4470</name>
</gene>
<accession>A0A6V7NRN4</accession>
<dbReference type="EMBL" id="LR862141">
    <property type="protein sequence ID" value="CAD1821259.1"/>
    <property type="molecule type" value="Genomic_DNA"/>
</dbReference>
<proteinExistence type="predicted"/>
<evidence type="ECO:0000313" key="2">
    <source>
        <dbReference type="EMBL" id="CAD1821259.1"/>
    </source>
</evidence>
<dbReference type="Pfam" id="PF25557">
    <property type="entry name" value="GAUT_1"/>
    <property type="match status" value="1"/>
</dbReference>
<feature type="compositionally biased region" description="Polar residues" evidence="1">
    <location>
        <begin position="122"/>
        <end position="133"/>
    </location>
</feature>
<protein>
    <submittedName>
        <fullName evidence="2">Uncharacterized protein</fullName>
    </submittedName>
</protein>
<evidence type="ECO:0000256" key="1">
    <source>
        <dbReference type="SAM" id="MobiDB-lite"/>
    </source>
</evidence>
<dbReference type="AlphaFoldDB" id="A0A6V7NRN4"/>
<reference evidence="2" key="1">
    <citation type="submission" date="2020-07" db="EMBL/GenBank/DDBJ databases">
        <authorList>
            <person name="Lin J."/>
        </authorList>
    </citation>
    <scope>NUCLEOTIDE SEQUENCE</scope>
</reference>